<dbReference type="Pfam" id="PF16011">
    <property type="entry name" value="CBM9_2"/>
    <property type="match status" value="1"/>
</dbReference>
<dbReference type="GO" id="GO:0016052">
    <property type="term" value="P:carbohydrate catabolic process"/>
    <property type="evidence" value="ECO:0007669"/>
    <property type="project" value="InterPro"/>
</dbReference>
<protein>
    <recommendedName>
        <fullName evidence="1">Carbohydrate-binding domain-containing protein</fullName>
    </recommendedName>
</protein>
<reference evidence="2" key="1">
    <citation type="submission" date="2020-04" db="EMBL/GenBank/DDBJ databases">
        <title>Deep metagenomics examines the oral microbiome during advanced dental caries in children, revealing novel taxa and co-occurrences with host molecules.</title>
        <authorList>
            <person name="Baker J.L."/>
            <person name="Morton J.T."/>
            <person name="Dinis M."/>
            <person name="Alvarez R."/>
            <person name="Tran N.C."/>
            <person name="Knight R."/>
            <person name="Edlund A."/>
        </authorList>
    </citation>
    <scope>NUCLEOTIDE SEQUENCE</scope>
    <source>
        <strain evidence="2">JCVI_25_bin.9</strain>
    </source>
</reference>
<comment type="caution">
    <text evidence="2">The sequence shown here is derived from an EMBL/GenBank/DDBJ whole genome shotgun (WGS) entry which is preliminary data.</text>
</comment>
<evidence type="ECO:0000259" key="1">
    <source>
        <dbReference type="Pfam" id="PF16011"/>
    </source>
</evidence>
<organism evidence="2 3">
    <name type="scientific">Prevotella histicola</name>
    <dbReference type="NCBI Taxonomy" id="470565"/>
    <lineage>
        <taxon>Bacteria</taxon>
        <taxon>Pseudomonadati</taxon>
        <taxon>Bacteroidota</taxon>
        <taxon>Bacteroidia</taxon>
        <taxon>Bacteroidales</taxon>
        <taxon>Prevotellaceae</taxon>
        <taxon>Prevotella</taxon>
    </lineage>
</organism>
<dbReference type="GO" id="GO:0004553">
    <property type="term" value="F:hydrolase activity, hydrolyzing O-glycosyl compounds"/>
    <property type="evidence" value="ECO:0007669"/>
    <property type="project" value="InterPro"/>
</dbReference>
<proteinExistence type="predicted"/>
<dbReference type="CDD" id="cd09620">
    <property type="entry name" value="CBM9_like_3"/>
    <property type="match status" value="1"/>
</dbReference>
<dbReference type="Proteomes" id="UP000757461">
    <property type="component" value="Unassembled WGS sequence"/>
</dbReference>
<dbReference type="InterPro" id="IPR010502">
    <property type="entry name" value="Carb-bd_dom_fam9"/>
</dbReference>
<sequence>MKYLEVRHLRLSQVKAVDIPALFNQNNIPYNSIDVINWHAFPYCPKVEFAIAHTGDTILLHYRVEEDGVRAVAGEDLGHVWEDSCCEFFASPDADGSYYNLESNCIGTILLCNGKGREERIQAPLSALKKIDRWASLGRKVIGLDEKAHQWELSLVIPVSVFFRHKISNLSGLIIHGNFYKCGDKTAHPHFLSWNPIDIPSPDFHRPDFFGEIKFL</sequence>
<dbReference type="AlphaFoldDB" id="A0A930N576"/>
<gene>
    <name evidence="2" type="ORF">HXN33_01405</name>
</gene>
<dbReference type="EMBL" id="JABZSQ010000012">
    <property type="protein sequence ID" value="MBF1414212.1"/>
    <property type="molecule type" value="Genomic_DNA"/>
</dbReference>
<evidence type="ECO:0000313" key="3">
    <source>
        <dbReference type="Proteomes" id="UP000757461"/>
    </source>
</evidence>
<name>A0A930N576_9BACT</name>
<dbReference type="GO" id="GO:0030246">
    <property type="term" value="F:carbohydrate binding"/>
    <property type="evidence" value="ECO:0007669"/>
    <property type="project" value="InterPro"/>
</dbReference>
<feature type="domain" description="Carbohydrate-binding" evidence="1">
    <location>
        <begin position="19"/>
        <end position="215"/>
    </location>
</feature>
<accession>A0A930N576</accession>
<dbReference type="RefSeq" id="WP_219496627.1">
    <property type="nucleotide sequence ID" value="NZ_CAUUYM010000022.1"/>
</dbReference>
<evidence type="ECO:0000313" key="2">
    <source>
        <dbReference type="EMBL" id="MBF1414212.1"/>
    </source>
</evidence>